<dbReference type="RefSeq" id="WP_089728424.1">
    <property type="nucleotide sequence ID" value="NZ_FNGI01000005.1"/>
</dbReference>
<protein>
    <submittedName>
        <fullName evidence="3">YrhK-like protein</fullName>
    </submittedName>
</protein>
<keyword evidence="1" id="KW-0812">Transmembrane</keyword>
<accession>A0A1G9LP55</accession>
<evidence type="ECO:0000313" key="4">
    <source>
        <dbReference type="Proteomes" id="UP000198654"/>
    </source>
</evidence>
<dbReference type="AlphaFoldDB" id="A0A1G9LP55"/>
<proteinExistence type="predicted"/>
<name>A0A1G9LP55_9GAMM</name>
<evidence type="ECO:0000259" key="2">
    <source>
        <dbReference type="Pfam" id="PF14145"/>
    </source>
</evidence>
<dbReference type="EMBL" id="FNGI01000005">
    <property type="protein sequence ID" value="SDL63634.1"/>
    <property type="molecule type" value="Genomic_DNA"/>
</dbReference>
<organism evidence="3 4">
    <name type="scientific">Modicisalibacter muralis</name>
    <dbReference type="NCBI Taxonomy" id="119000"/>
    <lineage>
        <taxon>Bacteria</taxon>
        <taxon>Pseudomonadati</taxon>
        <taxon>Pseudomonadota</taxon>
        <taxon>Gammaproteobacteria</taxon>
        <taxon>Oceanospirillales</taxon>
        <taxon>Halomonadaceae</taxon>
        <taxon>Modicisalibacter</taxon>
    </lineage>
</organism>
<reference evidence="3 4" key="1">
    <citation type="submission" date="2016-10" db="EMBL/GenBank/DDBJ databases">
        <authorList>
            <person name="de Groot N.N."/>
        </authorList>
    </citation>
    <scope>NUCLEOTIDE SEQUENCE [LARGE SCALE GENOMIC DNA]</scope>
    <source>
        <strain evidence="3 4">DSM 14789</strain>
    </source>
</reference>
<sequence>MRREHHQETDDWTFTLGHEELIVHQRYEVLSIINDILIGVWFTVGSFCFFYEGAVLTLGVWLFVIGSVQLLMRPLIRLHRYVRFKRLPDASQDY</sequence>
<evidence type="ECO:0000256" key="1">
    <source>
        <dbReference type="SAM" id="Phobius"/>
    </source>
</evidence>
<keyword evidence="4" id="KW-1185">Reference proteome</keyword>
<dbReference type="Proteomes" id="UP000198654">
    <property type="component" value="Unassembled WGS sequence"/>
</dbReference>
<dbReference type="Pfam" id="PF14145">
    <property type="entry name" value="YrhK"/>
    <property type="match status" value="1"/>
</dbReference>
<feature type="transmembrane region" description="Helical" evidence="1">
    <location>
        <begin position="32"/>
        <end position="52"/>
    </location>
</feature>
<dbReference type="STRING" id="119000.SAMN05661010_02182"/>
<evidence type="ECO:0000313" key="3">
    <source>
        <dbReference type="EMBL" id="SDL63634.1"/>
    </source>
</evidence>
<feature type="transmembrane region" description="Helical" evidence="1">
    <location>
        <begin position="58"/>
        <end position="76"/>
    </location>
</feature>
<dbReference type="OrthoDB" id="5519470at2"/>
<dbReference type="InterPro" id="IPR025424">
    <property type="entry name" value="YrhK_domain"/>
</dbReference>
<feature type="domain" description="YrhK" evidence="2">
    <location>
        <begin position="25"/>
        <end position="80"/>
    </location>
</feature>
<keyword evidence="1" id="KW-0472">Membrane</keyword>
<keyword evidence="1" id="KW-1133">Transmembrane helix</keyword>
<gene>
    <name evidence="3" type="ORF">SAMN05661010_02182</name>
</gene>